<dbReference type="Gene3D" id="1.25.40.10">
    <property type="entry name" value="Tetratricopeptide repeat domain"/>
    <property type="match status" value="1"/>
</dbReference>
<dbReference type="Pfam" id="PF08238">
    <property type="entry name" value="Sel1"/>
    <property type="match status" value="4"/>
</dbReference>
<proteinExistence type="predicted"/>
<accession>A0A918PQP4</accession>
<dbReference type="PANTHER" id="PTHR11102:SF160">
    <property type="entry name" value="ERAD-ASSOCIATED E3 UBIQUITIN-PROTEIN LIGASE COMPONENT HRD3"/>
    <property type="match status" value="1"/>
</dbReference>
<evidence type="ECO:0000313" key="2">
    <source>
        <dbReference type="Proteomes" id="UP000662572"/>
    </source>
</evidence>
<dbReference type="InterPro" id="IPR050767">
    <property type="entry name" value="Sel1_AlgK"/>
</dbReference>
<organism evidence="1 2">
    <name type="scientific">Asticcacaulis endophyticus</name>
    <dbReference type="NCBI Taxonomy" id="1395890"/>
    <lineage>
        <taxon>Bacteria</taxon>
        <taxon>Pseudomonadati</taxon>
        <taxon>Pseudomonadota</taxon>
        <taxon>Alphaproteobacteria</taxon>
        <taxon>Caulobacterales</taxon>
        <taxon>Caulobacteraceae</taxon>
        <taxon>Asticcacaulis</taxon>
    </lineage>
</organism>
<dbReference type="Proteomes" id="UP000662572">
    <property type="component" value="Unassembled WGS sequence"/>
</dbReference>
<sequence>MFSAFTTLNNSIDNYTKYIDGELMRYFVTLATAFAALITTNSGHAETTPYDGTGSHLYVVTEAETKPNKNYLDIKAHRARTIRSLRYAADNGNRVAMFDLASVLSQGIYGPQDLKAAYNLYEAAADKDEPRALSVMCQAYLLGINRPVNIAKAMNEYCIKIKVSQPALIFSVAYDYEHGLSGPKDETEAFKNYLLAAQTGSGEAMNQLGLKAINQTDKAEVAREWFRRGSAEGSADAMFNLAQMTAEGRGGFKDEKEAAWLYVNAARRGHKGASEWLSAQLVSPEPLKRTILYKDSKWLITQADGTKNTKTPKSFDVKDLAQFFSKYREEGGTDISATMHCYITESHIIDLCLNQAELPVGYNAGAILRGVFNDKLTISPIDAKGQSTAQSVFVYNFTWSFN</sequence>
<keyword evidence="2" id="KW-1185">Reference proteome</keyword>
<protein>
    <recommendedName>
        <fullName evidence="3">TPR repeat</fullName>
    </recommendedName>
</protein>
<reference evidence="1" key="1">
    <citation type="journal article" date="2014" name="Int. J. Syst. Evol. Microbiol.">
        <title>Complete genome sequence of Corynebacterium casei LMG S-19264T (=DSM 44701T), isolated from a smear-ripened cheese.</title>
        <authorList>
            <consortium name="US DOE Joint Genome Institute (JGI-PGF)"/>
            <person name="Walter F."/>
            <person name="Albersmeier A."/>
            <person name="Kalinowski J."/>
            <person name="Ruckert C."/>
        </authorList>
    </citation>
    <scope>NUCLEOTIDE SEQUENCE</scope>
    <source>
        <strain evidence="1">KCTC 32296</strain>
    </source>
</reference>
<dbReference type="SUPFAM" id="SSF81901">
    <property type="entry name" value="HCP-like"/>
    <property type="match status" value="1"/>
</dbReference>
<name>A0A918PQP4_9CAUL</name>
<dbReference type="PANTHER" id="PTHR11102">
    <property type="entry name" value="SEL-1-LIKE PROTEIN"/>
    <property type="match status" value="1"/>
</dbReference>
<reference evidence="1" key="2">
    <citation type="submission" date="2020-09" db="EMBL/GenBank/DDBJ databases">
        <authorList>
            <person name="Sun Q."/>
            <person name="Kim S."/>
        </authorList>
    </citation>
    <scope>NUCLEOTIDE SEQUENCE</scope>
    <source>
        <strain evidence="1">KCTC 32296</strain>
    </source>
</reference>
<evidence type="ECO:0000313" key="1">
    <source>
        <dbReference type="EMBL" id="GGZ19667.1"/>
    </source>
</evidence>
<dbReference type="AlphaFoldDB" id="A0A918PQP4"/>
<gene>
    <name evidence="1" type="ORF">GCM10011273_00170</name>
</gene>
<dbReference type="SMART" id="SM00671">
    <property type="entry name" value="SEL1"/>
    <property type="match status" value="4"/>
</dbReference>
<dbReference type="InterPro" id="IPR006597">
    <property type="entry name" value="Sel1-like"/>
</dbReference>
<dbReference type="InterPro" id="IPR011990">
    <property type="entry name" value="TPR-like_helical_dom_sf"/>
</dbReference>
<comment type="caution">
    <text evidence="1">The sequence shown here is derived from an EMBL/GenBank/DDBJ whole genome shotgun (WGS) entry which is preliminary data.</text>
</comment>
<evidence type="ECO:0008006" key="3">
    <source>
        <dbReference type="Google" id="ProtNLM"/>
    </source>
</evidence>
<dbReference type="EMBL" id="BMZB01000001">
    <property type="protein sequence ID" value="GGZ19667.1"/>
    <property type="molecule type" value="Genomic_DNA"/>
</dbReference>